<sequence>MDGHRIYFLRLSFLNRFQASEELQTVLAAGNRSKGRAPSTHLVFIVNTLSVHRQHAWFSSTAYRLMTDKLIPSLHNQ</sequence>
<dbReference type="AlphaFoldDB" id="F0F7M4"/>
<name>F0F7M4_9BACT</name>
<proteinExistence type="predicted"/>
<keyword evidence="2" id="KW-1185">Reference proteome</keyword>
<comment type="caution">
    <text evidence="1">The sequence shown here is derived from an EMBL/GenBank/DDBJ whole genome shotgun (WGS) entry which is preliminary data.</text>
</comment>
<protein>
    <submittedName>
        <fullName evidence="1">Uncharacterized protein</fullName>
    </submittedName>
</protein>
<dbReference type="HOGENOM" id="CLU_2635118_0_0_10"/>
<organism evidence="1 2">
    <name type="scientific">Prevotella multiformis DSM 16608</name>
    <dbReference type="NCBI Taxonomy" id="888743"/>
    <lineage>
        <taxon>Bacteria</taxon>
        <taxon>Pseudomonadati</taxon>
        <taxon>Bacteroidota</taxon>
        <taxon>Bacteroidia</taxon>
        <taxon>Bacteroidales</taxon>
        <taxon>Prevotellaceae</taxon>
        <taxon>Prevotella</taxon>
    </lineage>
</organism>
<gene>
    <name evidence="1" type="ORF">HMPREF9141_1591</name>
</gene>
<evidence type="ECO:0000313" key="1">
    <source>
        <dbReference type="EMBL" id="EGC19717.1"/>
    </source>
</evidence>
<dbReference type="Proteomes" id="UP000005697">
    <property type="component" value="Unassembled WGS sequence"/>
</dbReference>
<accession>F0F7M4</accession>
<reference evidence="1 2" key="1">
    <citation type="submission" date="2011-01" db="EMBL/GenBank/DDBJ databases">
        <authorList>
            <person name="Muzny D."/>
            <person name="Qin X."/>
            <person name="Deng J."/>
            <person name="Jiang H."/>
            <person name="Liu Y."/>
            <person name="Qu J."/>
            <person name="Song X.-Z."/>
            <person name="Zhang L."/>
            <person name="Thornton R."/>
            <person name="Coyle M."/>
            <person name="Francisco L."/>
            <person name="Jackson L."/>
            <person name="Javaid M."/>
            <person name="Korchina V."/>
            <person name="Kovar C."/>
            <person name="Mata R."/>
            <person name="Mathew T."/>
            <person name="Ngo R."/>
            <person name="Nguyen L."/>
            <person name="Nguyen N."/>
            <person name="Okwuonu G."/>
            <person name="Ongeri F."/>
            <person name="Pham C."/>
            <person name="Simmons D."/>
            <person name="Wilczek-Boney K."/>
            <person name="Hale W."/>
            <person name="Jakkamsetti A."/>
            <person name="Pham P."/>
            <person name="Ruth R."/>
            <person name="San Lucas F."/>
            <person name="Warren J."/>
            <person name="Zhang J."/>
            <person name="Zhao Z."/>
            <person name="Zhou C."/>
            <person name="Zhu D."/>
            <person name="Lee S."/>
            <person name="Bess C."/>
            <person name="Blankenburg K."/>
            <person name="Forbes L."/>
            <person name="Fu Q."/>
            <person name="Gubbala S."/>
            <person name="Hirani K."/>
            <person name="Jayaseelan J.C."/>
            <person name="Lara F."/>
            <person name="Munidasa M."/>
            <person name="Palculict T."/>
            <person name="Patil S."/>
            <person name="Pu L.-L."/>
            <person name="Saada N."/>
            <person name="Tang L."/>
            <person name="Weissenberger G."/>
            <person name="Zhu Y."/>
            <person name="Hemphill L."/>
            <person name="Shang Y."/>
            <person name="Youmans B."/>
            <person name="Ayvaz T."/>
            <person name="Ross M."/>
            <person name="Santibanez J."/>
            <person name="Aqrawi P."/>
            <person name="Gross S."/>
            <person name="Joshi V."/>
            <person name="Fowler G."/>
            <person name="Nazareth L."/>
            <person name="Reid J."/>
            <person name="Worley K."/>
            <person name="Petrosino J."/>
            <person name="Highlander S."/>
            <person name="Gibbs R."/>
        </authorList>
    </citation>
    <scope>NUCLEOTIDE SEQUENCE [LARGE SCALE GENOMIC DNA]</scope>
    <source>
        <strain evidence="1 2">DSM 16608</strain>
    </source>
</reference>
<evidence type="ECO:0000313" key="2">
    <source>
        <dbReference type="Proteomes" id="UP000005697"/>
    </source>
</evidence>
<dbReference type="EMBL" id="AEWX01000024">
    <property type="protein sequence ID" value="EGC19717.1"/>
    <property type="molecule type" value="Genomic_DNA"/>
</dbReference>